<keyword evidence="3 7" id="KW-0547">Nucleotide-binding</keyword>
<dbReference type="CDD" id="cd14003">
    <property type="entry name" value="STKc_AMPK-like"/>
    <property type="match status" value="1"/>
</dbReference>
<dbReference type="SUPFAM" id="SSF56112">
    <property type="entry name" value="Protein kinase-like (PK-like)"/>
    <property type="match status" value="1"/>
</dbReference>
<evidence type="ECO:0000256" key="4">
    <source>
        <dbReference type="ARBA" id="ARBA00022777"/>
    </source>
</evidence>
<feature type="cross-link" description="Glycyl lysine isopeptide (Lys-Gly) (interchain with G-Cter in SUMO2)" evidence="8">
    <location>
        <position position="207"/>
    </location>
</feature>
<evidence type="ECO:0000256" key="2">
    <source>
        <dbReference type="ARBA" id="ARBA00022679"/>
    </source>
</evidence>
<accession>A0A7S0LSZ1</accession>
<dbReference type="PROSITE" id="PS00107">
    <property type="entry name" value="PROTEIN_KINASE_ATP"/>
    <property type="match status" value="1"/>
</dbReference>
<keyword evidence="2" id="KW-0808">Transferase</keyword>
<evidence type="ECO:0000313" key="13">
    <source>
        <dbReference type="EMBL" id="CAD8619419.1"/>
    </source>
</evidence>
<dbReference type="GO" id="GO:0005524">
    <property type="term" value="F:ATP binding"/>
    <property type="evidence" value="ECO:0007669"/>
    <property type="project" value="UniProtKB-UniRule"/>
</dbReference>
<feature type="domain" description="Protein kinase" evidence="12">
    <location>
        <begin position="83"/>
        <end position="343"/>
    </location>
</feature>
<evidence type="ECO:0000256" key="1">
    <source>
        <dbReference type="ARBA" id="ARBA00022527"/>
    </source>
</evidence>
<sequence>MGNATSTPDLPVLDLPEGADAGFGGEAVIANEEQIATRLAAAAMLNVQPPQPTCERPESKAFTVTTTVEDGKARELLVTVKEYTFGKTLGQGGFGKVVLATSSRTGHSVAVKIIKRKKLKERTELLLQREVLNHKSLRHRNIVRLFTWISTPQRYYLLMECCELGDLLQHLNVKGSFSNAEARDFFRQLLDGLSFCHSLAIYHRDLKLENLMLAKPELEDARPVLRIADFGLSVLQPLGSHLDTHCGSPLYAAPELMKADGEYDGGKADMWSCGVILFAMLAAALPFDAQDMGDLVRLIQKGKPVHPLPRMTSQEAKQLVKGLLTVEPSLRLSVAQALEHPWIQLKSEALKASQSMDTVGSMVPDPIERRRSAPTELRDPILAEGLCQPTEEEELEDGLVDPAGDDRAQPSPSPRRGVSQTSAFFREMVERENAMREAEADAADVLGVQAARGEEQSDEAEESRQQGTHLTRQELQLIKEEKERLKQAQAEADDAAND</sequence>
<keyword evidence="1 10" id="KW-0723">Serine/threonine-protein kinase</keyword>
<dbReference type="GO" id="GO:0004674">
    <property type="term" value="F:protein serine/threonine kinase activity"/>
    <property type="evidence" value="ECO:0007669"/>
    <property type="project" value="UniProtKB-KW"/>
</dbReference>
<keyword evidence="4" id="KW-0418">Kinase</keyword>
<dbReference type="PROSITE" id="PS50011">
    <property type="entry name" value="PROTEIN_KINASE_DOM"/>
    <property type="match status" value="1"/>
</dbReference>
<dbReference type="InterPro" id="IPR000719">
    <property type="entry name" value="Prot_kinase_dom"/>
</dbReference>
<name>A0A7S0LSZ1_9EUKA</name>
<reference evidence="13" key="1">
    <citation type="submission" date="2021-01" db="EMBL/GenBank/DDBJ databases">
        <authorList>
            <person name="Corre E."/>
            <person name="Pelletier E."/>
            <person name="Niang G."/>
            <person name="Scheremetjew M."/>
            <person name="Finn R."/>
            <person name="Kale V."/>
            <person name="Holt S."/>
            <person name="Cochrane G."/>
            <person name="Meng A."/>
            <person name="Brown T."/>
            <person name="Cohen L."/>
        </authorList>
    </citation>
    <scope>NUCLEOTIDE SEQUENCE</scope>
    <source>
        <strain evidence="13">PLY182g</strain>
    </source>
</reference>
<comment type="similarity">
    <text evidence="10">Belongs to the protein kinase superfamily.</text>
</comment>
<dbReference type="Gene3D" id="1.10.510.10">
    <property type="entry name" value="Transferase(Phosphotransferase) domain 1"/>
    <property type="match status" value="1"/>
</dbReference>
<evidence type="ECO:0000259" key="12">
    <source>
        <dbReference type="PROSITE" id="PS50011"/>
    </source>
</evidence>
<evidence type="ECO:0000256" key="6">
    <source>
        <dbReference type="PIRSR" id="PIRSR630616-1"/>
    </source>
</evidence>
<evidence type="ECO:0000256" key="3">
    <source>
        <dbReference type="ARBA" id="ARBA00022741"/>
    </source>
</evidence>
<dbReference type="InterPro" id="IPR017441">
    <property type="entry name" value="Protein_kinase_ATP_BS"/>
</dbReference>
<dbReference type="EMBL" id="HBEY01047440">
    <property type="protein sequence ID" value="CAD8619419.1"/>
    <property type="molecule type" value="Transcribed_RNA"/>
</dbReference>
<feature type="compositionally biased region" description="Acidic residues" evidence="11">
    <location>
        <begin position="390"/>
        <end position="399"/>
    </location>
</feature>
<protein>
    <recommendedName>
        <fullName evidence="12">Protein kinase domain-containing protein</fullName>
    </recommendedName>
</protein>
<feature type="compositionally biased region" description="Basic and acidic residues" evidence="11">
    <location>
        <begin position="427"/>
        <end position="439"/>
    </location>
</feature>
<evidence type="ECO:0000256" key="8">
    <source>
        <dbReference type="PIRSR" id="PIRSR630616-3"/>
    </source>
</evidence>
<dbReference type="FunFam" id="1.10.510.10:FF:000571">
    <property type="entry name" value="Maternal embryonic leucine zipper kinase"/>
    <property type="match status" value="1"/>
</dbReference>
<dbReference type="FunFam" id="3.30.200.20:FF:000042">
    <property type="entry name" value="Aurora kinase A"/>
    <property type="match status" value="1"/>
</dbReference>
<dbReference type="SMART" id="SM00220">
    <property type="entry name" value="S_TKc"/>
    <property type="match status" value="1"/>
</dbReference>
<feature type="binding site" evidence="7">
    <location>
        <position position="229"/>
    </location>
    <ligand>
        <name>ATP</name>
        <dbReference type="ChEBI" id="CHEBI:30616"/>
    </ligand>
</feature>
<feature type="compositionally biased region" description="Basic and acidic residues" evidence="11">
    <location>
        <begin position="366"/>
        <end position="381"/>
    </location>
</feature>
<feature type="binding site" evidence="7">
    <location>
        <begin position="209"/>
        <end position="210"/>
    </location>
    <ligand>
        <name>ATP</name>
        <dbReference type="ChEBI" id="CHEBI:30616"/>
    </ligand>
</feature>
<dbReference type="PANTHER" id="PTHR24350">
    <property type="entry name" value="SERINE/THREONINE-PROTEIN KINASE IAL-RELATED"/>
    <property type="match status" value="1"/>
</dbReference>
<dbReference type="PROSITE" id="PS00108">
    <property type="entry name" value="PROTEIN_KINASE_ST"/>
    <property type="match status" value="1"/>
</dbReference>
<evidence type="ECO:0000256" key="11">
    <source>
        <dbReference type="SAM" id="MobiDB-lite"/>
    </source>
</evidence>
<proteinExistence type="inferred from homology"/>
<dbReference type="InterPro" id="IPR030616">
    <property type="entry name" value="Aur-like"/>
</dbReference>
<gene>
    <name evidence="13" type="ORF">CPEL01642_LOCUS22800</name>
</gene>
<feature type="binding site" evidence="7 9">
    <location>
        <position position="112"/>
    </location>
    <ligand>
        <name>ATP</name>
        <dbReference type="ChEBI" id="CHEBI:30616"/>
    </ligand>
</feature>
<dbReference type="InterPro" id="IPR008271">
    <property type="entry name" value="Ser/Thr_kinase_AS"/>
</dbReference>
<evidence type="ECO:0000256" key="9">
    <source>
        <dbReference type="PROSITE-ProRule" id="PRU10141"/>
    </source>
</evidence>
<dbReference type="Pfam" id="PF00069">
    <property type="entry name" value="Pkinase"/>
    <property type="match status" value="1"/>
</dbReference>
<organism evidence="13">
    <name type="scientific">Coccolithus braarudii</name>
    <dbReference type="NCBI Taxonomy" id="221442"/>
    <lineage>
        <taxon>Eukaryota</taxon>
        <taxon>Haptista</taxon>
        <taxon>Haptophyta</taxon>
        <taxon>Prymnesiophyceae</taxon>
        <taxon>Coccolithales</taxon>
        <taxon>Coccolithaceae</taxon>
        <taxon>Coccolithus</taxon>
    </lineage>
</organism>
<dbReference type="AlphaFoldDB" id="A0A7S0LSZ1"/>
<feature type="region of interest" description="Disordered" evidence="11">
    <location>
        <begin position="354"/>
        <end position="473"/>
    </location>
</feature>
<keyword evidence="5 7" id="KW-0067">ATP-binding</keyword>
<feature type="active site" description="Proton acceptor" evidence="6">
    <location>
        <position position="205"/>
    </location>
</feature>
<evidence type="ECO:0000256" key="10">
    <source>
        <dbReference type="RuleBase" id="RU000304"/>
    </source>
</evidence>
<evidence type="ECO:0000256" key="7">
    <source>
        <dbReference type="PIRSR" id="PIRSR630616-2"/>
    </source>
</evidence>
<evidence type="ECO:0000256" key="5">
    <source>
        <dbReference type="ARBA" id="ARBA00022840"/>
    </source>
</evidence>
<dbReference type="InterPro" id="IPR011009">
    <property type="entry name" value="Kinase-like_dom_sf"/>
</dbReference>